<dbReference type="AlphaFoldDB" id="A0A2N1NNR1"/>
<keyword evidence="2" id="KW-1133">Transmembrane helix</keyword>
<proteinExistence type="predicted"/>
<feature type="compositionally biased region" description="Acidic residues" evidence="1">
    <location>
        <begin position="316"/>
        <end position="325"/>
    </location>
</feature>
<feature type="compositionally biased region" description="Polar residues" evidence="1">
    <location>
        <begin position="297"/>
        <end position="315"/>
    </location>
</feature>
<dbReference type="VEuPathDB" id="FungiDB:RhiirA1_425374"/>
<feature type="region of interest" description="Disordered" evidence="1">
    <location>
        <begin position="292"/>
        <end position="325"/>
    </location>
</feature>
<keyword evidence="2" id="KW-0812">Transmembrane</keyword>
<protein>
    <submittedName>
        <fullName evidence="3">Uncharacterized protein</fullName>
    </submittedName>
</protein>
<dbReference type="EMBL" id="LLXL01000239">
    <property type="protein sequence ID" value="PKK75509.1"/>
    <property type="molecule type" value="Genomic_DNA"/>
</dbReference>
<dbReference type="VEuPathDB" id="FungiDB:FUN_001963"/>
<evidence type="ECO:0000256" key="2">
    <source>
        <dbReference type="SAM" id="Phobius"/>
    </source>
</evidence>
<evidence type="ECO:0000313" key="3">
    <source>
        <dbReference type="EMBL" id="PKK75509.1"/>
    </source>
</evidence>
<keyword evidence="2" id="KW-0472">Membrane</keyword>
<dbReference type="OrthoDB" id="2312033at2759"/>
<name>A0A2N1NNR1_9GLOM</name>
<reference evidence="3 4" key="1">
    <citation type="submission" date="2016-04" db="EMBL/GenBank/DDBJ databases">
        <title>Genome analyses suggest a sexual origin of heterokaryosis in a supposedly ancient asexual fungus.</title>
        <authorList>
            <person name="Ropars J."/>
            <person name="Sedzielewska K."/>
            <person name="Noel J."/>
            <person name="Charron P."/>
            <person name="Farinelli L."/>
            <person name="Marton T."/>
            <person name="Kruger M."/>
            <person name="Pelin A."/>
            <person name="Brachmann A."/>
            <person name="Corradi N."/>
        </authorList>
    </citation>
    <scope>NUCLEOTIDE SEQUENCE [LARGE SCALE GENOMIC DNA]</scope>
    <source>
        <strain evidence="3 4">C2</strain>
    </source>
</reference>
<comment type="caution">
    <text evidence="3">The sequence shown here is derived from an EMBL/GenBank/DDBJ whole genome shotgun (WGS) entry which is preliminary data.</text>
</comment>
<dbReference type="VEuPathDB" id="FungiDB:RhiirA1_478075"/>
<evidence type="ECO:0000256" key="1">
    <source>
        <dbReference type="SAM" id="MobiDB-lite"/>
    </source>
</evidence>
<feature type="transmembrane region" description="Helical" evidence="2">
    <location>
        <begin position="217"/>
        <end position="241"/>
    </location>
</feature>
<sequence length="325" mass="36429">MKTICDLIKENEQLHLDEKICCGDDDCLNIQTKCYEPDSLVACHEMSRIDACERRHRKNLNYENNTGVKTLCIKENSDKHLCISADSVDDPNRNAEFNWVVNRPSVNGLSSTELGSSCDVCVCCKGNKCSRIFGPDTSCDDGCPIHNLTMLNQKCLLIFEEGPIESIKVGECSDMFMKGSCQFYNLSTGSPLNETINFNPTVCDFTKPPSLDYGDKVALGTGVGLGAPGFILTVITAYLSWRQYKLGKNQYKLEEKRKKELEMRNSHSEIGLNNLQSQDQENQSLMINVDNVEAESQADNSNNSHIQLLPEQNEQINEEDEVQES</sequence>
<dbReference type="Proteomes" id="UP000233469">
    <property type="component" value="Unassembled WGS sequence"/>
</dbReference>
<gene>
    <name evidence="3" type="ORF">RhiirC2_863208</name>
</gene>
<evidence type="ECO:0000313" key="4">
    <source>
        <dbReference type="Proteomes" id="UP000233469"/>
    </source>
</evidence>
<accession>A0A2N1NNR1</accession>
<organism evidence="3 4">
    <name type="scientific">Rhizophagus irregularis</name>
    <dbReference type="NCBI Taxonomy" id="588596"/>
    <lineage>
        <taxon>Eukaryota</taxon>
        <taxon>Fungi</taxon>
        <taxon>Fungi incertae sedis</taxon>
        <taxon>Mucoromycota</taxon>
        <taxon>Glomeromycotina</taxon>
        <taxon>Glomeromycetes</taxon>
        <taxon>Glomerales</taxon>
        <taxon>Glomeraceae</taxon>
        <taxon>Rhizophagus</taxon>
    </lineage>
</organism>
<dbReference type="VEuPathDB" id="FungiDB:RhiirFUN_002007"/>
<reference evidence="3 4" key="2">
    <citation type="submission" date="2017-10" db="EMBL/GenBank/DDBJ databases">
        <title>Extensive intraspecific genome diversity in a model arbuscular mycorrhizal fungus.</title>
        <authorList>
            <person name="Chen E.C.H."/>
            <person name="Morin E."/>
            <person name="Baudet D."/>
            <person name="Noel J."/>
            <person name="Ndikumana S."/>
            <person name="Charron P."/>
            <person name="St-Onge C."/>
            <person name="Giorgi J."/>
            <person name="Grigoriev I.V."/>
            <person name="Roux C."/>
            <person name="Martin F.M."/>
            <person name="Corradi N."/>
        </authorList>
    </citation>
    <scope>NUCLEOTIDE SEQUENCE [LARGE SCALE GENOMIC DNA]</scope>
    <source>
        <strain evidence="3 4">C2</strain>
    </source>
</reference>